<sequence>MHELRQAKPASEYQIGTIFNRTSRISVKQILFVYKINLLDVRLDKKTLMSLLTVAT</sequence>
<dbReference type="AlphaFoldDB" id="A0A0A9EAY8"/>
<reference evidence="1" key="1">
    <citation type="submission" date="2014-09" db="EMBL/GenBank/DDBJ databases">
        <authorList>
            <person name="Magalhaes I.L.F."/>
            <person name="Oliveira U."/>
            <person name="Santos F.R."/>
            <person name="Vidigal T.H.D.A."/>
            <person name="Brescovit A.D."/>
            <person name="Santos A.J."/>
        </authorList>
    </citation>
    <scope>NUCLEOTIDE SEQUENCE</scope>
    <source>
        <tissue evidence="1">Shoot tissue taken approximately 20 cm above the soil surface</tissue>
    </source>
</reference>
<organism evidence="1">
    <name type="scientific">Arundo donax</name>
    <name type="common">Giant reed</name>
    <name type="synonym">Donax arundinaceus</name>
    <dbReference type="NCBI Taxonomy" id="35708"/>
    <lineage>
        <taxon>Eukaryota</taxon>
        <taxon>Viridiplantae</taxon>
        <taxon>Streptophyta</taxon>
        <taxon>Embryophyta</taxon>
        <taxon>Tracheophyta</taxon>
        <taxon>Spermatophyta</taxon>
        <taxon>Magnoliopsida</taxon>
        <taxon>Liliopsida</taxon>
        <taxon>Poales</taxon>
        <taxon>Poaceae</taxon>
        <taxon>PACMAD clade</taxon>
        <taxon>Arundinoideae</taxon>
        <taxon>Arundineae</taxon>
        <taxon>Arundo</taxon>
    </lineage>
</organism>
<reference evidence="1" key="2">
    <citation type="journal article" date="2015" name="Data Brief">
        <title>Shoot transcriptome of the giant reed, Arundo donax.</title>
        <authorList>
            <person name="Barrero R.A."/>
            <person name="Guerrero F.D."/>
            <person name="Moolhuijzen P."/>
            <person name="Goolsby J.A."/>
            <person name="Tidwell J."/>
            <person name="Bellgard S.E."/>
            <person name="Bellgard M.I."/>
        </authorList>
    </citation>
    <scope>NUCLEOTIDE SEQUENCE</scope>
    <source>
        <tissue evidence="1">Shoot tissue taken approximately 20 cm above the soil surface</tissue>
    </source>
</reference>
<evidence type="ECO:0000313" key="1">
    <source>
        <dbReference type="EMBL" id="JAD93132.1"/>
    </source>
</evidence>
<accession>A0A0A9EAY8</accession>
<protein>
    <submittedName>
        <fullName evidence="1">Uncharacterized protein</fullName>
    </submittedName>
</protein>
<proteinExistence type="predicted"/>
<name>A0A0A9EAY8_ARUDO</name>
<dbReference type="EMBL" id="GBRH01204763">
    <property type="protein sequence ID" value="JAD93132.1"/>
    <property type="molecule type" value="Transcribed_RNA"/>
</dbReference>